<dbReference type="InterPro" id="IPR005822">
    <property type="entry name" value="Ribosomal_uL13"/>
</dbReference>
<dbReference type="GO" id="GO:0022625">
    <property type="term" value="C:cytosolic large ribosomal subunit"/>
    <property type="evidence" value="ECO:0007669"/>
    <property type="project" value="UniProtKB-UniRule"/>
</dbReference>
<dbReference type="Pfam" id="PF00572">
    <property type="entry name" value="Ribosomal_L13"/>
    <property type="match status" value="1"/>
</dbReference>
<comment type="similarity">
    <text evidence="1 4 5">Belongs to the universal ribosomal protein uL13 family.</text>
</comment>
<comment type="caution">
    <text evidence="6">The sequence shown here is derived from an EMBL/GenBank/DDBJ whole genome shotgun (WGS) entry which is preliminary data.</text>
</comment>
<evidence type="ECO:0000256" key="1">
    <source>
        <dbReference type="ARBA" id="ARBA00006227"/>
    </source>
</evidence>
<keyword evidence="3 4" id="KW-0687">Ribonucleoprotein</keyword>
<dbReference type="SUPFAM" id="SSF52161">
    <property type="entry name" value="Ribosomal protein L13"/>
    <property type="match status" value="1"/>
</dbReference>
<comment type="subunit">
    <text evidence="4">Part of the 50S ribosomal subunit.</text>
</comment>
<dbReference type="Gene3D" id="3.90.1180.10">
    <property type="entry name" value="Ribosomal protein L13"/>
    <property type="match status" value="1"/>
</dbReference>
<gene>
    <name evidence="4" type="primary">rpl13</name>
    <name evidence="6" type="ORF">HA336_06925</name>
</gene>
<dbReference type="InterPro" id="IPR036899">
    <property type="entry name" value="Ribosomal_uL13_sf"/>
</dbReference>
<dbReference type="GO" id="GO:0003735">
    <property type="term" value="F:structural constituent of ribosome"/>
    <property type="evidence" value="ECO:0007669"/>
    <property type="project" value="UniProtKB-UniRule"/>
</dbReference>
<protein>
    <recommendedName>
        <fullName evidence="4">Large ribosomal subunit protein uL13</fullName>
    </recommendedName>
</protein>
<dbReference type="InterPro" id="IPR023563">
    <property type="entry name" value="Ribosomal_uL13_CS"/>
</dbReference>
<dbReference type="InterPro" id="IPR005755">
    <property type="entry name" value="Ribosomal_uL13_euk/arc"/>
</dbReference>
<keyword evidence="2 4" id="KW-0689">Ribosomal protein</keyword>
<dbReference type="EMBL" id="DUJS01000004">
    <property type="protein sequence ID" value="HII70945.1"/>
    <property type="molecule type" value="Genomic_DNA"/>
</dbReference>
<dbReference type="PROSITE" id="PS00783">
    <property type="entry name" value="RIBOSOMAL_L13"/>
    <property type="match status" value="1"/>
</dbReference>
<dbReference type="PANTHER" id="PTHR11545:SF3">
    <property type="entry name" value="LARGE RIBOSOMAL SUBUNIT PROTEIN UL13"/>
    <property type="match status" value="1"/>
</dbReference>
<dbReference type="OMA" id="GMLPWKT"/>
<evidence type="ECO:0000313" key="7">
    <source>
        <dbReference type="Proteomes" id="UP000619545"/>
    </source>
</evidence>
<name>A0A832TAA6_9EURY</name>
<evidence type="ECO:0000313" key="6">
    <source>
        <dbReference type="EMBL" id="HII70945.1"/>
    </source>
</evidence>
<sequence>MVEYAHSKPVDPEEWTVIDAENAVLGRLASVVAKRILKGERIAVINTEKAIITGKKNTIKEEWLQKIQRGDPKKGPFYPRRPDLIFRRVVRGMLPWKTKRGREAFKRLRAYIGTPRWVEEANIEPERVAEADMSRLGHLWYVTLGELSEELGYQMPGGQ</sequence>
<dbReference type="NCBIfam" id="TIGR01077">
    <property type="entry name" value="L13_A_E"/>
    <property type="match status" value="1"/>
</dbReference>
<reference evidence="6" key="1">
    <citation type="journal article" date="2020" name="bioRxiv">
        <title>A rank-normalized archaeal taxonomy based on genome phylogeny resolves widespread incomplete and uneven classifications.</title>
        <authorList>
            <person name="Rinke C."/>
            <person name="Chuvochina M."/>
            <person name="Mussig A.J."/>
            <person name="Chaumeil P.-A."/>
            <person name="Waite D.W."/>
            <person name="Whitman W.B."/>
            <person name="Parks D.H."/>
            <person name="Hugenholtz P."/>
        </authorList>
    </citation>
    <scope>NUCLEOTIDE SEQUENCE</scope>
    <source>
        <strain evidence="6">UBA8853</strain>
    </source>
</reference>
<evidence type="ECO:0000256" key="2">
    <source>
        <dbReference type="ARBA" id="ARBA00022980"/>
    </source>
</evidence>
<dbReference type="HAMAP" id="MF_01366">
    <property type="entry name" value="Ribosomal_uL13"/>
    <property type="match status" value="1"/>
</dbReference>
<dbReference type="InterPro" id="IPR005823">
    <property type="entry name" value="Ribosomal_uL13_bac-type"/>
</dbReference>
<dbReference type="CDD" id="cd00392">
    <property type="entry name" value="Ribosomal_L13"/>
    <property type="match status" value="1"/>
</dbReference>
<dbReference type="GO" id="GO:0003729">
    <property type="term" value="F:mRNA binding"/>
    <property type="evidence" value="ECO:0007669"/>
    <property type="project" value="TreeGrafter"/>
</dbReference>
<evidence type="ECO:0000256" key="3">
    <source>
        <dbReference type="ARBA" id="ARBA00023274"/>
    </source>
</evidence>
<proteinExistence type="inferred from homology"/>
<dbReference type="NCBIfam" id="NF005004">
    <property type="entry name" value="PRK06394.1"/>
    <property type="match status" value="1"/>
</dbReference>
<dbReference type="Proteomes" id="UP000619545">
    <property type="component" value="Unassembled WGS sequence"/>
</dbReference>
<organism evidence="6 7">
    <name type="scientific">Methanopyrus kandleri</name>
    <dbReference type="NCBI Taxonomy" id="2320"/>
    <lineage>
        <taxon>Archaea</taxon>
        <taxon>Methanobacteriati</taxon>
        <taxon>Methanobacteriota</taxon>
        <taxon>Methanomada group</taxon>
        <taxon>Methanopyri</taxon>
        <taxon>Methanopyrales</taxon>
        <taxon>Methanopyraceae</taxon>
        <taxon>Methanopyrus</taxon>
    </lineage>
</organism>
<dbReference type="AlphaFoldDB" id="A0A832TAA6"/>
<dbReference type="GO" id="GO:0017148">
    <property type="term" value="P:negative regulation of translation"/>
    <property type="evidence" value="ECO:0007669"/>
    <property type="project" value="TreeGrafter"/>
</dbReference>
<dbReference type="GeneID" id="1478071"/>
<evidence type="ECO:0000256" key="4">
    <source>
        <dbReference type="HAMAP-Rule" id="MF_01366"/>
    </source>
</evidence>
<accession>A0A832TAA6</accession>
<dbReference type="PIRSF" id="PIRSF002181">
    <property type="entry name" value="Ribosomal_L13"/>
    <property type="match status" value="1"/>
</dbReference>
<dbReference type="RefSeq" id="WP_011019844.1">
    <property type="nucleotide sequence ID" value="NZ_DUJS01000004.1"/>
</dbReference>
<evidence type="ECO:0000256" key="5">
    <source>
        <dbReference type="RuleBase" id="RU003877"/>
    </source>
</evidence>
<comment type="function">
    <text evidence="4">This protein is one of the early assembly proteins of the 50S ribosomal subunit, although it is not seen to bind rRNA by itself. It is important during the early stages of 50S assembly.</text>
</comment>
<dbReference type="SMR" id="A0A832TAA6"/>
<dbReference type="PANTHER" id="PTHR11545">
    <property type="entry name" value="RIBOSOMAL PROTEIN L13"/>
    <property type="match status" value="1"/>
</dbReference>
<dbReference type="GO" id="GO:0006412">
    <property type="term" value="P:translation"/>
    <property type="evidence" value="ECO:0007669"/>
    <property type="project" value="UniProtKB-UniRule"/>
</dbReference>